<name>A0AAF0QS98_SOLVR</name>
<gene>
    <name evidence="1" type="ORF">MTR67_019680</name>
</gene>
<proteinExistence type="predicted"/>
<evidence type="ECO:0000313" key="1">
    <source>
        <dbReference type="EMBL" id="WMV26295.1"/>
    </source>
</evidence>
<accession>A0AAF0QS98</accession>
<dbReference type="Proteomes" id="UP001234989">
    <property type="component" value="Chromosome 4"/>
</dbReference>
<dbReference type="EMBL" id="CP133615">
    <property type="protein sequence ID" value="WMV26295.1"/>
    <property type="molecule type" value="Genomic_DNA"/>
</dbReference>
<dbReference type="AlphaFoldDB" id="A0AAF0QS98"/>
<evidence type="ECO:0000313" key="2">
    <source>
        <dbReference type="Proteomes" id="UP001234989"/>
    </source>
</evidence>
<reference evidence="1" key="1">
    <citation type="submission" date="2023-08" db="EMBL/GenBank/DDBJ databases">
        <title>A de novo genome assembly of Solanum verrucosum Schlechtendal, a Mexican diploid species geographically isolated from the other diploid A-genome species in potato relatives.</title>
        <authorList>
            <person name="Hosaka K."/>
        </authorList>
    </citation>
    <scope>NUCLEOTIDE SEQUENCE</scope>
    <source>
        <tissue evidence="1">Young leaves</tissue>
    </source>
</reference>
<keyword evidence="2" id="KW-1185">Reference proteome</keyword>
<organism evidence="1 2">
    <name type="scientific">Solanum verrucosum</name>
    <dbReference type="NCBI Taxonomy" id="315347"/>
    <lineage>
        <taxon>Eukaryota</taxon>
        <taxon>Viridiplantae</taxon>
        <taxon>Streptophyta</taxon>
        <taxon>Embryophyta</taxon>
        <taxon>Tracheophyta</taxon>
        <taxon>Spermatophyta</taxon>
        <taxon>Magnoliopsida</taxon>
        <taxon>eudicotyledons</taxon>
        <taxon>Gunneridae</taxon>
        <taxon>Pentapetalae</taxon>
        <taxon>asterids</taxon>
        <taxon>lamiids</taxon>
        <taxon>Solanales</taxon>
        <taxon>Solanaceae</taxon>
        <taxon>Solanoideae</taxon>
        <taxon>Solaneae</taxon>
        <taxon>Solanum</taxon>
    </lineage>
</organism>
<sequence>MGTAADKVPSIALSIMRQGSRINLQQQRAMCLPITREEVGIAFFVIDDNKAPETIKSKSGRSYILLYLCHSDGISEQMLGYTEQEPECNYHPAKITTWMAKSLAIICRENPTYQSNLIWCTGLLGPNVLTAKEGYETNRENRPFLGRP</sequence>
<protein>
    <submittedName>
        <fullName evidence="1">Uncharacterized protein</fullName>
    </submittedName>
</protein>